<keyword evidence="2" id="KW-1185">Reference proteome</keyword>
<comment type="caution">
    <text evidence="1">The sequence shown here is derived from an EMBL/GenBank/DDBJ whole genome shotgun (WGS) entry which is preliminary data.</text>
</comment>
<evidence type="ECO:0000313" key="2">
    <source>
        <dbReference type="Proteomes" id="UP000692954"/>
    </source>
</evidence>
<gene>
    <name evidence="1" type="ORF">PSON_ATCC_30995.1.T0310045</name>
</gene>
<protein>
    <submittedName>
        <fullName evidence="1">Uncharacterized protein</fullName>
    </submittedName>
</protein>
<dbReference type="AlphaFoldDB" id="A0A8S1M1A3"/>
<name>A0A8S1M1A3_9CILI</name>
<accession>A0A8S1M1A3</accession>
<dbReference type="Proteomes" id="UP000692954">
    <property type="component" value="Unassembled WGS sequence"/>
</dbReference>
<organism evidence="1 2">
    <name type="scientific">Paramecium sonneborni</name>
    <dbReference type="NCBI Taxonomy" id="65129"/>
    <lineage>
        <taxon>Eukaryota</taxon>
        <taxon>Sar</taxon>
        <taxon>Alveolata</taxon>
        <taxon>Ciliophora</taxon>
        <taxon>Intramacronucleata</taxon>
        <taxon>Oligohymenophorea</taxon>
        <taxon>Peniculida</taxon>
        <taxon>Parameciidae</taxon>
        <taxon>Paramecium</taxon>
    </lineage>
</organism>
<proteinExistence type="predicted"/>
<reference evidence="1" key="1">
    <citation type="submission" date="2021-01" db="EMBL/GenBank/DDBJ databases">
        <authorList>
            <consortium name="Genoscope - CEA"/>
            <person name="William W."/>
        </authorList>
    </citation>
    <scope>NUCLEOTIDE SEQUENCE</scope>
</reference>
<sequence length="182" mass="22218">MKILIQKMKNYKVNQKKSFFLEQIQLEIQKINRIDKINQLNIFKLMNKKKKNNQLMDVFMLYQLFSLEIQVYIQLNKVNKKISSQKKMYFQNGKLNVMIMKQQFLNQLLIQIFIFKFSLLIKSIQHKGVIIKVLIIKLFYYQNQDIIILVFRKLNETIIKIQLQKQFNFFNKQISTFTFFEL</sequence>
<evidence type="ECO:0000313" key="1">
    <source>
        <dbReference type="EMBL" id="CAD8073607.1"/>
    </source>
</evidence>
<dbReference type="EMBL" id="CAJJDN010000031">
    <property type="protein sequence ID" value="CAD8073607.1"/>
    <property type="molecule type" value="Genomic_DNA"/>
</dbReference>